<evidence type="ECO:0000256" key="1">
    <source>
        <dbReference type="ARBA" id="ARBA00022737"/>
    </source>
</evidence>
<dbReference type="Gene3D" id="3.80.10.10">
    <property type="entry name" value="Ribonuclease Inhibitor"/>
    <property type="match status" value="1"/>
</dbReference>
<protein>
    <recommendedName>
        <fullName evidence="2">Disease resistance R13L4/SHOC-2-like LRR domain-containing protein</fullName>
    </recommendedName>
</protein>
<proteinExistence type="predicted"/>
<dbReference type="InterPro" id="IPR032675">
    <property type="entry name" value="LRR_dom_sf"/>
</dbReference>
<evidence type="ECO:0000259" key="2">
    <source>
        <dbReference type="Pfam" id="PF23598"/>
    </source>
</evidence>
<dbReference type="PANTHER" id="PTHR47186">
    <property type="entry name" value="LEUCINE-RICH REPEAT-CONTAINING PROTEIN 57"/>
    <property type="match status" value="1"/>
</dbReference>
<comment type="caution">
    <text evidence="3">The sequence shown here is derived from an EMBL/GenBank/DDBJ whole genome shotgun (WGS) entry which is preliminary data.</text>
</comment>
<keyword evidence="4" id="KW-1185">Reference proteome</keyword>
<dbReference type="PANTHER" id="PTHR47186:SF57">
    <property type="entry name" value="OS02G0478300 PROTEIN"/>
    <property type="match status" value="1"/>
</dbReference>
<dbReference type="SUPFAM" id="SSF52058">
    <property type="entry name" value="L domain-like"/>
    <property type="match status" value="1"/>
</dbReference>
<keyword evidence="1" id="KW-0677">Repeat</keyword>
<dbReference type="Pfam" id="PF23598">
    <property type="entry name" value="LRR_14"/>
    <property type="match status" value="1"/>
</dbReference>
<evidence type="ECO:0000313" key="4">
    <source>
        <dbReference type="Proteomes" id="UP000607653"/>
    </source>
</evidence>
<evidence type="ECO:0000313" key="3">
    <source>
        <dbReference type="EMBL" id="DAD42001.1"/>
    </source>
</evidence>
<feature type="domain" description="Disease resistance R13L4/SHOC-2-like LRR" evidence="2">
    <location>
        <begin position="7"/>
        <end position="124"/>
    </location>
</feature>
<organism evidence="3 4">
    <name type="scientific">Nelumbo nucifera</name>
    <name type="common">Sacred lotus</name>
    <dbReference type="NCBI Taxonomy" id="4432"/>
    <lineage>
        <taxon>Eukaryota</taxon>
        <taxon>Viridiplantae</taxon>
        <taxon>Streptophyta</taxon>
        <taxon>Embryophyta</taxon>
        <taxon>Tracheophyta</taxon>
        <taxon>Spermatophyta</taxon>
        <taxon>Magnoliopsida</taxon>
        <taxon>Proteales</taxon>
        <taxon>Nelumbonaceae</taxon>
        <taxon>Nelumbo</taxon>
    </lineage>
</organism>
<sequence>MEKFPEEIKVLYRLRYLSLRNITVSEVPKAVANLLNLETLDLKHTKVSRLPVEIFKLQRLRHLLVYSYKMQNLLDFDCVEGLEVLPGIKDLSALQKLSFVKASKNKQIITELGSLTQLRKLGIIDLKRENGKVLCHSIGAP</sequence>
<reference evidence="3 4" key="1">
    <citation type="journal article" date="2020" name="Mol. Biol. Evol.">
        <title>Distinct Expression and Methylation Patterns for Genes with Different Fates following a Single Whole-Genome Duplication in Flowering Plants.</title>
        <authorList>
            <person name="Shi T."/>
            <person name="Rahmani R.S."/>
            <person name="Gugger P.F."/>
            <person name="Wang M."/>
            <person name="Li H."/>
            <person name="Zhang Y."/>
            <person name="Li Z."/>
            <person name="Wang Q."/>
            <person name="Van de Peer Y."/>
            <person name="Marchal K."/>
            <person name="Chen J."/>
        </authorList>
    </citation>
    <scope>NUCLEOTIDE SEQUENCE [LARGE SCALE GENOMIC DNA]</scope>
    <source>
        <tissue evidence="3">Leaf</tissue>
    </source>
</reference>
<dbReference type="InterPro" id="IPR055414">
    <property type="entry name" value="LRR_R13L4/SHOC2-like"/>
</dbReference>
<dbReference type="AlphaFoldDB" id="A0A822ZE49"/>
<dbReference type="EMBL" id="DUZY01000006">
    <property type="protein sequence ID" value="DAD42001.1"/>
    <property type="molecule type" value="Genomic_DNA"/>
</dbReference>
<name>A0A822ZE49_NELNU</name>
<accession>A0A822ZE49</accession>
<dbReference type="Proteomes" id="UP000607653">
    <property type="component" value="Unassembled WGS sequence"/>
</dbReference>
<gene>
    <name evidence="3" type="ORF">HUJ06_000231</name>
</gene>